<dbReference type="RefSeq" id="WP_143380672.1">
    <property type="nucleotide sequence ID" value="NZ_CP041637.1"/>
</dbReference>
<evidence type="ECO:0000313" key="2">
    <source>
        <dbReference type="EMBL" id="QDO93770.1"/>
    </source>
</evidence>
<keyword evidence="3" id="KW-1185">Reference proteome</keyword>
<keyword evidence="1" id="KW-0802">TPR repeat</keyword>
<reference evidence="2 3" key="1">
    <citation type="submission" date="2019-07" db="EMBL/GenBank/DDBJ databases">
        <title>Genome sequencing for Formosa sp. PS13.</title>
        <authorList>
            <person name="Park S.-J."/>
        </authorList>
    </citation>
    <scope>NUCLEOTIDE SEQUENCE [LARGE SCALE GENOMIC DNA]</scope>
    <source>
        <strain evidence="2 3">PS13</strain>
    </source>
</reference>
<dbReference type="InterPro" id="IPR011990">
    <property type="entry name" value="TPR-like_helical_dom_sf"/>
</dbReference>
<name>A0A516GQX5_9FLAO</name>
<dbReference type="Gene3D" id="1.25.40.10">
    <property type="entry name" value="Tetratricopeptide repeat domain"/>
    <property type="match status" value="2"/>
</dbReference>
<dbReference type="AlphaFoldDB" id="A0A516GQX5"/>
<gene>
    <name evidence="2" type="ORF">FNB79_07195</name>
</gene>
<protein>
    <submittedName>
        <fullName evidence="2">Uncharacterized protein</fullName>
    </submittedName>
</protein>
<dbReference type="SMART" id="SM00028">
    <property type="entry name" value="TPR"/>
    <property type="match status" value="2"/>
</dbReference>
<accession>A0A516GQX5</accession>
<sequence length="248" mass="28111">MNCRLLGFIIFTLCFSHIIFSQNKFDEAQAYFESEKYDSVILILKPMSESTVHSTPELTELLGDAYSHTKAWDSAITQYDILVNLYPEVANYHYKYGGALAMKALTVNKLMAVPLILEAKSECIQAAELDSNHIETRWALVKIYMELPGLLGGSTSKAITYANQLESLSKVDGYLAKGYLYDKANDFKQAEQFYKQAVDIGGSKTCYMTLAEFYLNRDQKDKAITVLRTGYVRLRAEELQQKLDEITP</sequence>
<dbReference type="EMBL" id="CP041637">
    <property type="protein sequence ID" value="QDO93770.1"/>
    <property type="molecule type" value="Genomic_DNA"/>
</dbReference>
<dbReference type="KEGG" id="fop:FNB79_07195"/>
<dbReference type="PROSITE" id="PS50005">
    <property type="entry name" value="TPR"/>
    <property type="match status" value="1"/>
</dbReference>
<feature type="repeat" description="TPR" evidence="1">
    <location>
        <begin position="171"/>
        <end position="204"/>
    </location>
</feature>
<organism evidence="2 3">
    <name type="scientific">Formosa sediminum</name>
    <dbReference type="NCBI Taxonomy" id="2594004"/>
    <lineage>
        <taxon>Bacteria</taxon>
        <taxon>Pseudomonadati</taxon>
        <taxon>Bacteroidota</taxon>
        <taxon>Flavobacteriia</taxon>
        <taxon>Flavobacteriales</taxon>
        <taxon>Flavobacteriaceae</taxon>
        <taxon>Formosa</taxon>
    </lineage>
</organism>
<proteinExistence type="predicted"/>
<dbReference type="Pfam" id="PF13181">
    <property type="entry name" value="TPR_8"/>
    <property type="match status" value="1"/>
</dbReference>
<evidence type="ECO:0000256" key="1">
    <source>
        <dbReference type="PROSITE-ProRule" id="PRU00339"/>
    </source>
</evidence>
<dbReference type="InterPro" id="IPR019734">
    <property type="entry name" value="TPR_rpt"/>
</dbReference>
<dbReference type="OrthoDB" id="1416278at2"/>
<evidence type="ECO:0000313" key="3">
    <source>
        <dbReference type="Proteomes" id="UP000319209"/>
    </source>
</evidence>
<dbReference type="SUPFAM" id="SSF48452">
    <property type="entry name" value="TPR-like"/>
    <property type="match status" value="1"/>
</dbReference>
<dbReference type="Proteomes" id="UP000319209">
    <property type="component" value="Chromosome"/>
</dbReference>